<feature type="transmembrane region" description="Helical" evidence="10">
    <location>
        <begin position="156"/>
        <end position="176"/>
    </location>
</feature>
<dbReference type="Pfam" id="PF00001">
    <property type="entry name" value="7tm_1"/>
    <property type="match status" value="1"/>
</dbReference>
<keyword evidence="5" id="KW-0297">G-protein coupled receptor</keyword>
<keyword evidence="9" id="KW-0807">Transducer</keyword>
<comment type="subcellular location">
    <subcellularLocation>
        <location evidence="1">Cell membrane</location>
        <topology evidence="1">Multi-pass membrane protein</topology>
    </subcellularLocation>
</comment>
<feature type="transmembrane region" description="Helical" evidence="10">
    <location>
        <begin position="241"/>
        <end position="267"/>
    </location>
</feature>
<keyword evidence="2" id="KW-1003">Cell membrane</keyword>
<dbReference type="SUPFAM" id="SSF81321">
    <property type="entry name" value="Family A G protein-coupled receptor-like"/>
    <property type="match status" value="1"/>
</dbReference>
<evidence type="ECO:0000256" key="7">
    <source>
        <dbReference type="ARBA" id="ARBA00023170"/>
    </source>
</evidence>
<keyword evidence="8" id="KW-0325">Glycoprotein</keyword>
<dbReference type="Proteomes" id="UP001163046">
    <property type="component" value="Unassembled WGS sequence"/>
</dbReference>
<comment type="caution">
    <text evidence="12">The sequence shown here is derived from an EMBL/GenBank/DDBJ whole genome shotgun (WGS) entry which is preliminary data.</text>
</comment>
<accession>A0A9X0CUD2</accession>
<sequence>MNATVNSSQILRDWRQLVDIFYRVELASGVFLAVVSLVTVVANGLLLLAIWKDPFKTFRTPTTGFVVGLAAADFLIGLAVCPIYALQYIAFYLAMKSGDWYSSLLAALVKAGQIGHHISMATMNSSYIILLLFTWSQFTAISFPHKHRAFVTKKRVVKSVILTWVYAIAFALLYVMGASQTTVLQIDLYFNTTGSLVLLTIAYFCLYKAFRRQMRRLHSLKTNNTLATQQRRKRNRRERQFTVVNLLLLTFIIVCSLPIAIVSYLYLHWDNKSPFQALKMQIASLIAADVLFLKFALDPLIYAWRLAQYRRALKSIFVCNWQRTEVDELFSYSMNNQTCASARRRVINRDGVAIVGNGAS</sequence>
<feature type="transmembrane region" description="Helical" evidence="10">
    <location>
        <begin position="63"/>
        <end position="94"/>
    </location>
</feature>
<keyword evidence="6 10" id="KW-0472">Membrane</keyword>
<evidence type="ECO:0000256" key="4">
    <source>
        <dbReference type="ARBA" id="ARBA00022989"/>
    </source>
</evidence>
<evidence type="ECO:0000256" key="10">
    <source>
        <dbReference type="SAM" id="Phobius"/>
    </source>
</evidence>
<evidence type="ECO:0000259" key="11">
    <source>
        <dbReference type="PROSITE" id="PS50262"/>
    </source>
</evidence>
<evidence type="ECO:0000313" key="13">
    <source>
        <dbReference type="Proteomes" id="UP001163046"/>
    </source>
</evidence>
<keyword evidence="7" id="KW-0675">Receptor</keyword>
<name>A0A9X0CUD2_9CNID</name>
<keyword evidence="3 10" id="KW-0812">Transmembrane</keyword>
<evidence type="ECO:0000256" key="6">
    <source>
        <dbReference type="ARBA" id="ARBA00023136"/>
    </source>
</evidence>
<proteinExistence type="predicted"/>
<evidence type="ECO:0000256" key="8">
    <source>
        <dbReference type="ARBA" id="ARBA00023180"/>
    </source>
</evidence>
<dbReference type="PRINTS" id="PR00237">
    <property type="entry name" value="GPCRRHODOPSN"/>
</dbReference>
<protein>
    <recommendedName>
        <fullName evidence="11">G-protein coupled receptors family 1 profile domain-containing protein</fullName>
    </recommendedName>
</protein>
<dbReference type="PANTHER" id="PTHR24246">
    <property type="entry name" value="OLFACTORY RECEPTOR AND ADENOSINE RECEPTOR"/>
    <property type="match status" value="1"/>
</dbReference>
<dbReference type="GO" id="GO:0005886">
    <property type="term" value="C:plasma membrane"/>
    <property type="evidence" value="ECO:0007669"/>
    <property type="project" value="UniProtKB-SubCell"/>
</dbReference>
<dbReference type="CDD" id="cd00637">
    <property type="entry name" value="7tm_classA_rhodopsin-like"/>
    <property type="match status" value="1"/>
</dbReference>
<dbReference type="InterPro" id="IPR017452">
    <property type="entry name" value="GPCR_Rhodpsn_7TM"/>
</dbReference>
<dbReference type="PROSITE" id="PS50262">
    <property type="entry name" value="G_PROTEIN_RECEP_F1_2"/>
    <property type="match status" value="1"/>
</dbReference>
<dbReference type="Gene3D" id="1.20.1070.10">
    <property type="entry name" value="Rhodopsin 7-helix transmembrane proteins"/>
    <property type="match status" value="1"/>
</dbReference>
<keyword evidence="4 10" id="KW-1133">Transmembrane helix</keyword>
<evidence type="ECO:0000256" key="9">
    <source>
        <dbReference type="ARBA" id="ARBA00023224"/>
    </source>
</evidence>
<feature type="transmembrane region" description="Helical" evidence="10">
    <location>
        <begin position="188"/>
        <end position="207"/>
    </location>
</feature>
<evidence type="ECO:0000256" key="3">
    <source>
        <dbReference type="ARBA" id="ARBA00022692"/>
    </source>
</evidence>
<evidence type="ECO:0000256" key="2">
    <source>
        <dbReference type="ARBA" id="ARBA00022475"/>
    </source>
</evidence>
<gene>
    <name evidence="12" type="ORF">OS493_035105</name>
</gene>
<keyword evidence="13" id="KW-1185">Reference proteome</keyword>
<evidence type="ECO:0000256" key="5">
    <source>
        <dbReference type="ARBA" id="ARBA00023040"/>
    </source>
</evidence>
<reference evidence="12" key="1">
    <citation type="submission" date="2023-01" db="EMBL/GenBank/DDBJ databases">
        <title>Genome assembly of the deep-sea coral Lophelia pertusa.</title>
        <authorList>
            <person name="Herrera S."/>
            <person name="Cordes E."/>
        </authorList>
    </citation>
    <scope>NUCLEOTIDE SEQUENCE</scope>
    <source>
        <strain evidence="12">USNM1676648</strain>
        <tissue evidence="12">Polyp</tissue>
    </source>
</reference>
<dbReference type="PANTHER" id="PTHR24246:SF27">
    <property type="entry name" value="ADENOSINE RECEPTOR, ISOFORM A"/>
    <property type="match status" value="1"/>
</dbReference>
<dbReference type="GO" id="GO:0004930">
    <property type="term" value="F:G protein-coupled receptor activity"/>
    <property type="evidence" value="ECO:0007669"/>
    <property type="project" value="UniProtKB-KW"/>
</dbReference>
<evidence type="ECO:0000313" key="12">
    <source>
        <dbReference type="EMBL" id="KAJ7376362.1"/>
    </source>
</evidence>
<dbReference type="InterPro" id="IPR000276">
    <property type="entry name" value="GPCR_Rhodpsn"/>
</dbReference>
<feature type="transmembrane region" description="Helical" evidence="10">
    <location>
        <begin position="26"/>
        <end position="51"/>
    </location>
</feature>
<feature type="transmembrane region" description="Helical" evidence="10">
    <location>
        <begin position="282"/>
        <end position="304"/>
    </location>
</feature>
<organism evidence="12 13">
    <name type="scientific">Desmophyllum pertusum</name>
    <dbReference type="NCBI Taxonomy" id="174260"/>
    <lineage>
        <taxon>Eukaryota</taxon>
        <taxon>Metazoa</taxon>
        <taxon>Cnidaria</taxon>
        <taxon>Anthozoa</taxon>
        <taxon>Hexacorallia</taxon>
        <taxon>Scleractinia</taxon>
        <taxon>Caryophylliina</taxon>
        <taxon>Caryophylliidae</taxon>
        <taxon>Desmophyllum</taxon>
    </lineage>
</organism>
<dbReference type="AlphaFoldDB" id="A0A9X0CUD2"/>
<feature type="transmembrane region" description="Helical" evidence="10">
    <location>
        <begin position="114"/>
        <end position="135"/>
    </location>
</feature>
<dbReference type="OrthoDB" id="5959728at2759"/>
<feature type="domain" description="G-protein coupled receptors family 1 profile" evidence="11">
    <location>
        <begin position="42"/>
        <end position="302"/>
    </location>
</feature>
<evidence type="ECO:0000256" key="1">
    <source>
        <dbReference type="ARBA" id="ARBA00004651"/>
    </source>
</evidence>
<dbReference type="EMBL" id="MU826401">
    <property type="protein sequence ID" value="KAJ7376362.1"/>
    <property type="molecule type" value="Genomic_DNA"/>
</dbReference>